<feature type="domain" description="Glutamine amidotransferase type-2" evidence="7">
    <location>
        <begin position="1"/>
        <end position="146"/>
    </location>
</feature>
<evidence type="ECO:0000313" key="8">
    <source>
        <dbReference type="EMBL" id="TRW91951.1"/>
    </source>
</evidence>
<dbReference type="Gene3D" id="3.60.20.10">
    <property type="entry name" value="Glutamine Phosphoribosylpyrophosphate, subunit 1, domain 1"/>
    <property type="match status" value="1"/>
</dbReference>
<sequence>MSHSPGNIILDFSGHIHNLGDLQTQLGLAGHNLQSTLQAAWLRWGTSLAEHLVGDYALAIQDETQRLTYLARDALGVKPLYYRIDNGRLSHGFSIPELRRCCPLPVTADMDWAAAYMLKLSFSQTETAYKEIHKLAPGHWLTCNADGHVRIQRYHEWRDDAPAATKRDPRWIEAYREVLEEAIRCRMDPDAPMGTENSGGIDSATITAYLAHFLGEPGDRLHSFGFAYCEQEPAYILETSQASRIVHNYILTRWMADDEAVSLGLNTLGYPQEHPNSTGHISFYRECKLRGIHALFSGFGGDEVVTHSGHHLRKELLDGGHYAALWNILPGGPFKRSLRLLKTAALGRTNSAYTSAFLKACKQRWPHQLLRPEVVLRLNLYERYMETARYDAPYRRINDFILQHHLQRMELTARLEDCTLMASAYGVDYRWPLWDSRLVQQYLSTPGIEKVGPKGIGRYLHRRAIDGIVPKRITWKTEKDMGENYQLKNINRHIAQISELGRQLDGNLHPGLAELIDRDKFRQQIKQTELIPANDIRHRLSMRNISHIHWLNRWLHHNDNISG</sequence>
<dbReference type="InterPro" id="IPR017932">
    <property type="entry name" value="GATase_2_dom"/>
</dbReference>
<organism evidence="8 9">
    <name type="scientific">Candidatus Methylobacter oryzae</name>
    <dbReference type="NCBI Taxonomy" id="2497749"/>
    <lineage>
        <taxon>Bacteria</taxon>
        <taxon>Pseudomonadati</taxon>
        <taxon>Pseudomonadota</taxon>
        <taxon>Gammaproteobacteria</taxon>
        <taxon>Methylococcales</taxon>
        <taxon>Methylococcaceae</taxon>
        <taxon>Methylobacter</taxon>
    </lineage>
</organism>
<evidence type="ECO:0000256" key="3">
    <source>
        <dbReference type="ARBA" id="ARBA00012737"/>
    </source>
</evidence>
<evidence type="ECO:0000256" key="1">
    <source>
        <dbReference type="ARBA" id="ARBA00005187"/>
    </source>
</evidence>
<dbReference type="EMBL" id="RYFG02000110">
    <property type="protein sequence ID" value="TRW91951.1"/>
    <property type="molecule type" value="Genomic_DNA"/>
</dbReference>
<dbReference type="InterPro" id="IPR051786">
    <property type="entry name" value="ASN_synthetase/amidase"/>
</dbReference>
<gene>
    <name evidence="8" type="ORF">EKO24_015805</name>
</gene>
<evidence type="ECO:0000259" key="7">
    <source>
        <dbReference type="PROSITE" id="PS51278"/>
    </source>
</evidence>
<proteinExistence type="inferred from homology"/>
<dbReference type="SUPFAM" id="SSF52402">
    <property type="entry name" value="Adenine nucleotide alpha hydrolases-like"/>
    <property type="match status" value="1"/>
</dbReference>
<accession>A0ABY3C7C0</accession>
<dbReference type="Pfam" id="PF13537">
    <property type="entry name" value="GATase_7"/>
    <property type="match status" value="1"/>
</dbReference>
<dbReference type="PANTHER" id="PTHR43284:SF1">
    <property type="entry name" value="ASPARAGINE SYNTHETASE"/>
    <property type="match status" value="1"/>
</dbReference>
<dbReference type="InterPro" id="IPR014729">
    <property type="entry name" value="Rossmann-like_a/b/a_fold"/>
</dbReference>
<dbReference type="InterPro" id="IPR029055">
    <property type="entry name" value="Ntn_hydrolases_N"/>
</dbReference>
<dbReference type="Gene3D" id="3.40.50.620">
    <property type="entry name" value="HUPs"/>
    <property type="match status" value="1"/>
</dbReference>
<comment type="pathway">
    <text evidence="1">Amino-acid biosynthesis; L-asparagine biosynthesis; L-asparagine from L-aspartate (L-Gln route): step 1/1.</text>
</comment>
<evidence type="ECO:0000256" key="4">
    <source>
        <dbReference type="ARBA" id="ARBA00022741"/>
    </source>
</evidence>
<dbReference type="Pfam" id="PF00733">
    <property type="entry name" value="Asn_synthase"/>
    <property type="match status" value="1"/>
</dbReference>
<dbReference type="EC" id="6.3.5.4" evidence="3"/>
<reference evidence="8 9" key="1">
    <citation type="journal article" date="2019" name="Antonie Van Leeuwenhoek">
        <title>Description of 'Ca. Methylobacter oryzae' KRF1, a novel species from the environmentally important Methylobacter clade 2.</title>
        <authorList>
            <person name="Khatri K."/>
            <person name="Mohite J.A."/>
            <person name="Pandit P.S."/>
            <person name="Bahulikar R."/>
            <person name="Rahalkar M.C."/>
        </authorList>
    </citation>
    <scope>NUCLEOTIDE SEQUENCE [LARGE SCALE GENOMIC DNA]</scope>
    <source>
        <strain evidence="8 9">KRF1</strain>
    </source>
</reference>
<evidence type="ECO:0000313" key="9">
    <source>
        <dbReference type="Proteomes" id="UP000733744"/>
    </source>
</evidence>
<dbReference type="InterPro" id="IPR001962">
    <property type="entry name" value="Asn_synthase"/>
</dbReference>
<keyword evidence="5" id="KW-0067">ATP-binding</keyword>
<dbReference type="SUPFAM" id="SSF56235">
    <property type="entry name" value="N-terminal nucleophile aminohydrolases (Ntn hydrolases)"/>
    <property type="match status" value="1"/>
</dbReference>
<name>A0ABY3C7C0_9GAMM</name>
<comment type="caution">
    <text evidence="8">The sequence shown here is derived from an EMBL/GenBank/DDBJ whole genome shotgun (WGS) entry which is preliminary data.</text>
</comment>
<evidence type="ECO:0000256" key="6">
    <source>
        <dbReference type="ARBA" id="ARBA00048741"/>
    </source>
</evidence>
<dbReference type="RefSeq" id="WP_127028129.1">
    <property type="nucleotide sequence ID" value="NZ_RYFG02000110.1"/>
</dbReference>
<dbReference type="Proteomes" id="UP000733744">
    <property type="component" value="Unassembled WGS sequence"/>
</dbReference>
<protein>
    <recommendedName>
        <fullName evidence="3">asparagine synthase (glutamine-hydrolyzing)</fullName>
        <ecNumber evidence="3">6.3.5.4</ecNumber>
    </recommendedName>
</protein>
<keyword evidence="4" id="KW-0547">Nucleotide-binding</keyword>
<dbReference type="InterPro" id="IPR006426">
    <property type="entry name" value="Asn_synth_AEB"/>
</dbReference>
<comment type="similarity">
    <text evidence="2">Belongs to the asparagine synthetase family.</text>
</comment>
<dbReference type="PANTHER" id="PTHR43284">
    <property type="entry name" value="ASPARAGINE SYNTHETASE (GLUTAMINE-HYDROLYZING)"/>
    <property type="match status" value="1"/>
</dbReference>
<evidence type="ECO:0000256" key="2">
    <source>
        <dbReference type="ARBA" id="ARBA00005752"/>
    </source>
</evidence>
<dbReference type="PIRSF" id="PIRSF001589">
    <property type="entry name" value="Asn_synthetase_glu-h"/>
    <property type="match status" value="1"/>
</dbReference>
<comment type="catalytic activity">
    <reaction evidence="6">
        <text>L-aspartate + L-glutamine + ATP + H2O = L-asparagine + L-glutamate + AMP + diphosphate + H(+)</text>
        <dbReference type="Rhea" id="RHEA:12228"/>
        <dbReference type="ChEBI" id="CHEBI:15377"/>
        <dbReference type="ChEBI" id="CHEBI:15378"/>
        <dbReference type="ChEBI" id="CHEBI:29985"/>
        <dbReference type="ChEBI" id="CHEBI:29991"/>
        <dbReference type="ChEBI" id="CHEBI:30616"/>
        <dbReference type="ChEBI" id="CHEBI:33019"/>
        <dbReference type="ChEBI" id="CHEBI:58048"/>
        <dbReference type="ChEBI" id="CHEBI:58359"/>
        <dbReference type="ChEBI" id="CHEBI:456215"/>
        <dbReference type="EC" id="6.3.5.4"/>
    </reaction>
</comment>
<evidence type="ECO:0000256" key="5">
    <source>
        <dbReference type="ARBA" id="ARBA00022840"/>
    </source>
</evidence>
<keyword evidence="9" id="KW-1185">Reference proteome</keyword>
<dbReference type="PROSITE" id="PS51278">
    <property type="entry name" value="GATASE_TYPE_2"/>
    <property type="match status" value="1"/>
</dbReference>